<accession>A0A1R4A9V7</accession>
<dbReference type="PROSITE" id="PS51918">
    <property type="entry name" value="RADICAL_SAM"/>
    <property type="match status" value="1"/>
</dbReference>
<dbReference type="InterPro" id="IPR013917">
    <property type="entry name" value="tRNA_wybutosine-synth"/>
</dbReference>
<dbReference type="InterPro" id="IPR058240">
    <property type="entry name" value="rSAM_sf"/>
</dbReference>
<dbReference type="AlphaFoldDB" id="A0A1R4A9V7"/>
<comment type="catalytic activity">
    <reaction evidence="12">
        <text>N(1)-methylguanosine(37) in tRNA(Phe) + pyruvate + S-adenosyl-L-methionine = 4-demethylwyosine(37) in tRNA(Phe) + 5'-deoxyadenosine + L-methionine + CO2 + H2O</text>
        <dbReference type="Rhea" id="RHEA:36347"/>
        <dbReference type="Rhea" id="RHEA-COMP:10164"/>
        <dbReference type="Rhea" id="RHEA-COMP:10165"/>
        <dbReference type="ChEBI" id="CHEBI:15361"/>
        <dbReference type="ChEBI" id="CHEBI:15377"/>
        <dbReference type="ChEBI" id="CHEBI:16526"/>
        <dbReference type="ChEBI" id="CHEBI:17319"/>
        <dbReference type="ChEBI" id="CHEBI:57844"/>
        <dbReference type="ChEBI" id="CHEBI:59789"/>
        <dbReference type="ChEBI" id="CHEBI:64315"/>
        <dbReference type="ChEBI" id="CHEBI:73542"/>
        <dbReference type="EC" id="4.1.3.44"/>
    </reaction>
</comment>
<keyword evidence="7" id="KW-0819">tRNA processing</keyword>
<evidence type="ECO:0000256" key="3">
    <source>
        <dbReference type="ARBA" id="ARBA00010115"/>
    </source>
</evidence>
<proteinExistence type="inferred from homology"/>
<evidence type="ECO:0000259" key="13">
    <source>
        <dbReference type="PROSITE" id="PS50902"/>
    </source>
</evidence>
<reference evidence="15 16" key="2">
    <citation type="journal article" date="2013" name="PLoS ONE">
        <title>Whole genome mapping and re-organization of the nuclear and mitochondrial genomes of Babesia microti isolates.</title>
        <authorList>
            <person name="Cornillot E."/>
            <person name="Dassouli A."/>
            <person name="Garg A."/>
            <person name="Pachikara N."/>
            <person name="Randazzo S."/>
            <person name="Depoix D."/>
            <person name="Carcy B."/>
            <person name="Delbecq S."/>
            <person name="Frutos R."/>
            <person name="Silva J.C."/>
            <person name="Sutton R."/>
            <person name="Krause P.J."/>
            <person name="Mamoun C.B."/>
        </authorList>
    </citation>
    <scope>NUCLEOTIDE SEQUENCE [LARGE SCALE GENOMIC DNA]</scope>
    <source>
        <strain evidence="15 16">RI</strain>
    </source>
</reference>
<dbReference type="KEGG" id="bmic:BMR1_02g00125"/>
<dbReference type="Proteomes" id="UP000002899">
    <property type="component" value="Chromosome II"/>
</dbReference>
<dbReference type="GO" id="GO:0046872">
    <property type="term" value="F:metal ion binding"/>
    <property type="evidence" value="ECO:0007669"/>
    <property type="project" value="UniProtKB-KW"/>
</dbReference>
<sequence length="599" mass="68087">MKSVYIAWAGDGTSTLAFAQRFWGILQNTNLEPINPGKSNTHFITCDELVTIDDDSGSLSGLIGTDKEDSLFILFISTSSCGSPPKGAQIFYKQLEILAENTHKTENLLKEVSYLIVGIGDSQFGDEYFCLSSLKINNFLQKLGATQMSKQITIDRRFHELYAIENDVFDKILNAITNHGSGESVWHSNDIIDSVDDIEDFGTKTAEMLSALQKRNLIKEGYRIIGSHSAVKLCRWTKSHMRGRGGCYKHTFYGIISSRCMEMTPSLACANKCVFCWRHHTNPVGTRWKWNTDDPQFIAKQAEEQHVKMVKELKGVLDIKSDRFEEAQHIKHCALSLVGEPIMYPHINQLIDILHTRQISTFLVTNAQFPDLLNTLKKVTQLYLSIDAFDKESLKKIDRPLFSDFWQRFQQSISILATRGERTVFRLTLVKQFNMTEHANELQDLAMLVSLGKPCFIEIKGVTYCGVNSDITMANVPWHDQVVLYAHALISASEWVGTNYTVICQHRHSCSVLIASNKFFFDGKWHTWIHYDKFHQLVNSGKDFGPLDYAAETPEWALLDSKHQGFDPEDTRWYRNGSKASNGVNRRKNDCGNCNCNNS</sequence>
<dbReference type="VEuPathDB" id="PiroplasmaDB:BMR1_02g00125"/>
<keyword evidence="16" id="KW-1185">Reference proteome</keyword>
<dbReference type="Pfam" id="PF00258">
    <property type="entry name" value="Flavodoxin_1"/>
    <property type="match status" value="1"/>
</dbReference>
<keyword evidence="11 15" id="KW-0456">Lyase</keyword>
<comment type="pathway">
    <text evidence="2">tRNA modification; wybutosine-tRNA(Phe) biosynthesis.</text>
</comment>
<comment type="cofactor">
    <cofactor evidence="1">
        <name>[4Fe-4S] cluster</name>
        <dbReference type="ChEBI" id="CHEBI:49883"/>
    </cofactor>
</comment>
<dbReference type="Pfam" id="PF04055">
    <property type="entry name" value="Radical_SAM"/>
    <property type="match status" value="1"/>
</dbReference>
<dbReference type="PANTHER" id="PTHR13930">
    <property type="entry name" value="S-ADENOSYL-L-METHIONINE-DEPENDENT TRNA 4-DEMETHYLWYOSINE SYNTHASE"/>
    <property type="match status" value="1"/>
</dbReference>
<evidence type="ECO:0000256" key="8">
    <source>
        <dbReference type="ARBA" id="ARBA00022723"/>
    </source>
</evidence>
<dbReference type="GO" id="GO:0102521">
    <property type="term" value="F:tRNA-4-demethylwyosine synthase activity"/>
    <property type="evidence" value="ECO:0007669"/>
    <property type="project" value="UniProtKB-EC"/>
</dbReference>
<dbReference type="OrthoDB" id="271553at2759"/>
<dbReference type="PROSITE" id="PS50902">
    <property type="entry name" value="FLAVODOXIN_LIKE"/>
    <property type="match status" value="1"/>
</dbReference>
<keyword evidence="8" id="KW-0479">Metal-binding</keyword>
<organism evidence="15 16">
    <name type="scientific">Babesia microti (strain RI)</name>
    <dbReference type="NCBI Taxonomy" id="1133968"/>
    <lineage>
        <taxon>Eukaryota</taxon>
        <taxon>Sar</taxon>
        <taxon>Alveolata</taxon>
        <taxon>Apicomplexa</taxon>
        <taxon>Aconoidasida</taxon>
        <taxon>Piroplasmida</taxon>
        <taxon>Babesiidae</taxon>
        <taxon>Babesia</taxon>
    </lineage>
</organism>
<evidence type="ECO:0000256" key="7">
    <source>
        <dbReference type="ARBA" id="ARBA00022694"/>
    </source>
</evidence>
<keyword evidence="10" id="KW-0411">Iron-sulfur</keyword>
<dbReference type="GeneID" id="24423815"/>
<evidence type="ECO:0000256" key="10">
    <source>
        <dbReference type="ARBA" id="ARBA00023014"/>
    </source>
</evidence>
<dbReference type="InterPro" id="IPR034556">
    <property type="entry name" value="tRNA_wybutosine-synthase"/>
</dbReference>
<evidence type="ECO:0000256" key="5">
    <source>
        <dbReference type="ARBA" id="ARBA00022485"/>
    </source>
</evidence>
<feature type="domain" description="Radical SAM core" evidence="14">
    <location>
        <begin position="253"/>
        <end position="499"/>
    </location>
</feature>
<reference evidence="15 16" key="1">
    <citation type="journal article" date="2012" name="Nucleic Acids Res.">
        <title>Sequencing of the smallest Apicomplexan genome from the human pathogen Babesia microti.</title>
        <authorList>
            <person name="Cornillot E."/>
            <person name="Hadj-Kaddour K."/>
            <person name="Dassouli A."/>
            <person name="Noel B."/>
            <person name="Ranwez V."/>
            <person name="Vacherie B."/>
            <person name="Augagneur Y."/>
            <person name="Bres V."/>
            <person name="Duclos A."/>
            <person name="Randazzo S."/>
            <person name="Carcy B."/>
            <person name="Debierre-Grockiego F."/>
            <person name="Delbecq S."/>
            <person name="Moubri-Menage K."/>
            <person name="Shams-Eldin H."/>
            <person name="Usmani-Brown S."/>
            <person name="Bringaud F."/>
            <person name="Wincker P."/>
            <person name="Vivares C.P."/>
            <person name="Schwarz R.T."/>
            <person name="Schetters T.P."/>
            <person name="Krause P.J."/>
            <person name="Gorenflot A."/>
            <person name="Berry V."/>
            <person name="Barbe V."/>
            <person name="Ben Mamoun C."/>
        </authorList>
    </citation>
    <scope>NUCLEOTIDE SEQUENCE [LARGE SCALE GENOMIC DNA]</scope>
    <source>
        <strain evidence="15 16">RI</strain>
    </source>
</reference>
<dbReference type="Pfam" id="PF08608">
    <property type="entry name" value="Wyosine_form"/>
    <property type="match status" value="1"/>
</dbReference>
<dbReference type="CDD" id="cd01335">
    <property type="entry name" value="Radical_SAM"/>
    <property type="match status" value="1"/>
</dbReference>
<name>A0A1R4A9V7_BABMR</name>
<dbReference type="EMBL" id="FO082872">
    <property type="protein sequence ID" value="SJK85769.1"/>
    <property type="molecule type" value="Genomic_DNA"/>
</dbReference>
<dbReference type="SFLD" id="SFLDS00029">
    <property type="entry name" value="Radical_SAM"/>
    <property type="match status" value="1"/>
</dbReference>
<reference evidence="15 16" key="3">
    <citation type="journal article" date="2016" name="Sci. Rep.">
        <title>Genome-wide diversity and gene expression profiling of Babesia microti isolates identify polymorphic genes that mediate host-pathogen interactions.</title>
        <authorList>
            <person name="Silva J.C."/>
            <person name="Cornillot E."/>
            <person name="McCracken C."/>
            <person name="Usmani-Brown S."/>
            <person name="Dwivedi A."/>
            <person name="Ifeonu O.O."/>
            <person name="Crabtree J."/>
            <person name="Gotia H.T."/>
            <person name="Virji A.Z."/>
            <person name="Reynes C."/>
            <person name="Colinge J."/>
            <person name="Kumar V."/>
            <person name="Lawres L."/>
            <person name="Pazzi J.E."/>
            <person name="Pablo J.V."/>
            <person name="Hung C."/>
            <person name="Brancato J."/>
            <person name="Kumari P."/>
            <person name="Orvis J."/>
            <person name="Tretina K."/>
            <person name="Chibucos M."/>
            <person name="Ott S."/>
            <person name="Sadzewicz L."/>
            <person name="Sengamalay N."/>
            <person name="Shetty A.C."/>
            <person name="Su Q."/>
            <person name="Tallon L."/>
            <person name="Fraser C.M."/>
            <person name="Frutos R."/>
            <person name="Molina D.M."/>
            <person name="Krause P.J."/>
            <person name="Ben Mamoun C."/>
        </authorList>
    </citation>
    <scope>NUCLEOTIDE SEQUENCE [LARGE SCALE GENOMIC DNA]</scope>
    <source>
        <strain evidence="15 16">RI</strain>
    </source>
</reference>
<comment type="similarity">
    <text evidence="3">Belongs to the TYW1 family.</text>
</comment>
<dbReference type="SFLD" id="SFLDF00284">
    <property type="entry name" value="tRNA_wybutosine-synthesizing"/>
    <property type="match status" value="1"/>
</dbReference>
<evidence type="ECO:0000259" key="14">
    <source>
        <dbReference type="PROSITE" id="PS51918"/>
    </source>
</evidence>
<dbReference type="GO" id="GO:0051539">
    <property type="term" value="F:4 iron, 4 sulfur cluster binding"/>
    <property type="evidence" value="ECO:0007669"/>
    <property type="project" value="UniProtKB-KW"/>
</dbReference>
<keyword evidence="6" id="KW-0949">S-adenosyl-L-methionine</keyword>
<evidence type="ECO:0000313" key="15">
    <source>
        <dbReference type="EMBL" id="SJK85769.1"/>
    </source>
</evidence>
<dbReference type="InterPro" id="IPR008254">
    <property type="entry name" value="Flavodoxin/NO_synth"/>
</dbReference>
<evidence type="ECO:0000256" key="4">
    <source>
        <dbReference type="ARBA" id="ARBA00012821"/>
    </source>
</evidence>
<evidence type="ECO:0000256" key="1">
    <source>
        <dbReference type="ARBA" id="ARBA00001966"/>
    </source>
</evidence>
<dbReference type="PANTHER" id="PTHR13930:SF0">
    <property type="entry name" value="S-ADENOSYL-L-METHIONINE-DEPENDENT TRNA 4-DEMETHYLWYOSINE SYNTHASE TYW1-RELATED"/>
    <property type="match status" value="1"/>
</dbReference>
<evidence type="ECO:0000256" key="12">
    <source>
        <dbReference type="ARBA" id="ARBA00049466"/>
    </source>
</evidence>
<dbReference type="RefSeq" id="XP_021337992.1">
    <property type="nucleotide sequence ID" value="XM_021483022.1"/>
</dbReference>
<evidence type="ECO:0000313" key="16">
    <source>
        <dbReference type="Proteomes" id="UP000002899"/>
    </source>
</evidence>
<dbReference type="GO" id="GO:0010181">
    <property type="term" value="F:FMN binding"/>
    <property type="evidence" value="ECO:0007669"/>
    <property type="project" value="InterPro"/>
</dbReference>
<dbReference type="UniPathway" id="UPA00375"/>
<dbReference type="GO" id="GO:0031591">
    <property type="term" value="P:wybutosine biosynthetic process"/>
    <property type="evidence" value="ECO:0007669"/>
    <property type="project" value="TreeGrafter"/>
</dbReference>
<dbReference type="SUPFAM" id="SSF52218">
    <property type="entry name" value="Flavoproteins"/>
    <property type="match status" value="1"/>
</dbReference>
<evidence type="ECO:0000256" key="2">
    <source>
        <dbReference type="ARBA" id="ARBA00004797"/>
    </source>
</evidence>
<dbReference type="SFLD" id="SFLDG01071">
    <property type="entry name" value="tRNA_wybutosine-synthesizing"/>
    <property type="match status" value="1"/>
</dbReference>
<dbReference type="Gene3D" id="3.20.20.70">
    <property type="entry name" value="Aldolase class I"/>
    <property type="match status" value="1"/>
</dbReference>
<dbReference type="SUPFAM" id="SSF102114">
    <property type="entry name" value="Radical SAM enzymes"/>
    <property type="match status" value="1"/>
</dbReference>
<evidence type="ECO:0000256" key="6">
    <source>
        <dbReference type="ARBA" id="ARBA00022691"/>
    </source>
</evidence>
<dbReference type="Gene3D" id="3.40.50.360">
    <property type="match status" value="1"/>
</dbReference>
<evidence type="ECO:0000256" key="9">
    <source>
        <dbReference type="ARBA" id="ARBA00023004"/>
    </source>
</evidence>
<dbReference type="EC" id="4.1.3.44" evidence="4"/>
<dbReference type="InterPro" id="IPR007197">
    <property type="entry name" value="rSAM"/>
</dbReference>
<gene>
    <name evidence="15" type="ORF">BMR1_02g00125</name>
</gene>
<keyword evidence="9" id="KW-0408">Iron</keyword>
<protein>
    <recommendedName>
        <fullName evidence="4">tRNA 4-demethylwyosine synthase (AdoMet-dependent)</fullName>
        <ecNumber evidence="4">4.1.3.44</ecNumber>
    </recommendedName>
</protein>
<keyword evidence="5" id="KW-0004">4Fe-4S</keyword>
<dbReference type="InterPro" id="IPR029039">
    <property type="entry name" value="Flavoprotein-like_sf"/>
</dbReference>
<feature type="domain" description="Flavodoxin-like" evidence="13">
    <location>
        <begin position="4"/>
        <end position="176"/>
    </location>
</feature>
<evidence type="ECO:0000256" key="11">
    <source>
        <dbReference type="ARBA" id="ARBA00023239"/>
    </source>
</evidence>
<dbReference type="InterPro" id="IPR013785">
    <property type="entry name" value="Aldolase_TIM"/>
</dbReference>